<organism evidence="5 6">
    <name type="scientific">Hydrocarboniphaga daqingensis</name>
    <dbReference type="NCBI Taxonomy" id="490188"/>
    <lineage>
        <taxon>Bacteria</taxon>
        <taxon>Pseudomonadati</taxon>
        <taxon>Pseudomonadota</taxon>
        <taxon>Gammaproteobacteria</taxon>
        <taxon>Nevskiales</taxon>
        <taxon>Nevskiaceae</taxon>
        <taxon>Hydrocarboniphaga</taxon>
    </lineage>
</organism>
<gene>
    <name evidence="5" type="ORF">SAMN04488068_2230</name>
</gene>
<dbReference type="EMBL" id="FQWZ01000005">
    <property type="protein sequence ID" value="SHH03612.1"/>
    <property type="molecule type" value="Genomic_DNA"/>
</dbReference>
<sequence length="271" mass="28921">MNIQNRRVLLTGASGGIGRELAFALAAQGATVLLSGRKTLVLDNIANAIVNLGGKARVLPCDLSAPGGPQRLIDDATRDGEPLDALVNCAGVSYFGMTEDLSASQLDLLWRTNVIAPMQLAQAALPAFKQRGQGMIVNVGSIFGSIGFPCFAAYSASKFALRGFSEALRRELDGSGLQVLYVAPRYTKTAINDGAVSRMAEAVSMKQDEPQAVAQAIVAAMRADAKERFFGWPERFFVRLNGLFPRLVDNGLREQGKQMRPFAQSSASAAP</sequence>
<evidence type="ECO:0000313" key="5">
    <source>
        <dbReference type="EMBL" id="SHH03612.1"/>
    </source>
</evidence>
<dbReference type="Proteomes" id="UP000199758">
    <property type="component" value="Unassembled WGS sequence"/>
</dbReference>
<dbReference type="PANTHER" id="PTHR44196:SF1">
    <property type="entry name" value="DEHYDROGENASE_REDUCTASE SDR FAMILY MEMBER 7B"/>
    <property type="match status" value="1"/>
</dbReference>
<dbReference type="InterPro" id="IPR002347">
    <property type="entry name" value="SDR_fam"/>
</dbReference>
<feature type="domain" description="Ketoreductase" evidence="4">
    <location>
        <begin position="6"/>
        <end position="186"/>
    </location>
</feature>
<dbReference type="SUPFAM" id="SSF51735">
    <property type="entry name" value="NAD(P)-binding Rossmann-fold domains"/>
    <property type="match status" value="1"/>
</dbReference>
<dbReference type="PRINTS" id="PR00080">
    <property type="entry name" value="SDRFAMILY"/>
</dbReference>
<evidence type="ECO:0000259" key="4">
    <source>
        <dbReference type="SMART" id="SM00822"/>
    </source>
</evidence>
<evidence type="ECO:0000256" key="2">
    <source>
        <dbReference type="ARBA" id="ARBA00023002"/>
    </source>
</evidence>
<comment type="similarity">
    <text evidence="1 3">Belongs to the short-chain dehydrogenases/reductases (SDR) family.</text>
</comment>
<dbReference type="InterPro" id="IPR057326">
    <property type="entry name" value="KR_dom"/>
</dbReference>
<protein>
    <submittedName>
        <fullName evidence="5">Short-chain dehydrogenase</fullName>
    </submittedName>
</protein>
<dbReference type="AlphaFoldDB" id="A0A1M5PPB5"/>
<reference evidence="5 6" key="1">
    <citation type="submission" date="2016-11" db="EMBL/GenBank/DDBJ databases">
        <authorList>
            <person name="Jaros S."/>
            <person name="Januszkiewicz K."/>
            <person name="Wedrychowicz H."/>
        </authorList>
    </citation>
    <scope>NUCLEOTIDE SEQUENCE [LARGE SCALE GENOMIC DNA]</scope>
    <source>
        <strain evidence="5 6">CGMCC 1.7049</strain>
    </source>
</reference>
<dbReference type="RefSeq" id="WP_072897583.1">
    <property type="nucleotide sequence ID" value="NZ_FQWZ01000005.1"/>
</dbReference>
<dbReference type="InterPro" id="IPR020904">
    <property type="entry name" value="Sc_DH/Rdtase_CS"/>
</dbReference>
<dbReference type="InterPro" id="IPR036291">
    <property type="entry name" value="NAD(P)-bd_dom_sf"/>
</dbReference>
<dbReference type="PANTHER" id="PTHR44196">
    <property type="entry name" value="DEHYDROGENASE/REDUCTASE SDR FAMILY MEMBER 7B"/>
    <property type="match status" value="1"/>
</dbReference>
<evidence type="ECO:0000313" key="6">
    <source>
        <dbReference type="Proteomes" id="UP000199758"/>
    </source>
</evidence>
<dbReference type="GO" id="GO:0016020">
    <property type="term" value="C:membrane"/>
    <property type="evidence" value="ECO:0007669"/>
    <property type="project" value="TreeGrafter"/>
</dbReference>
<dbReference type="Pfam" id="PF00106">
    <property type="entry name" value="adh_short"/>
    <property type="match status" value="1"/>
</dbReference>
<dbReference type="PRINTS" id="PR00081">
    <property type="entry name" value="GDHRDH"/>
</dbReference>
<dbReference type="PROSITE" id="PS00061">
    <property type="entry name" value="ADH_SHORT"/>
    <property type="match status" value="1"/>
</dbReference>
<name>A0A1M5PPB5_9GAMM</name>
<evidence type="ECO:0000256" key="1">
    <source>
        <dbReference type="ARBA" id="ARBA00006484"/>
    </source>
</evidence>
<keyword evidence="6" id="KW-1185">Reference proteome</keyword>
<proteinExistence type="inferred from homology"/>
<dbReference type="Gene3D" id="3.40.50.720">
    <property type="entry name" value="NAD(P)-binding Rossmann-like Domain"/>
    <property type="match status" value="1"/>
</dbReference>
<dbReference type="STRING" id="490188.SAMN04488068_2230"/>
<evidence type="ECO:0000256" key="3">
    <source>
        <dbReference type="RuleBase" id="RU000363"/>
    </source>
</evidence>
<dbReference type="SMART" id="SM00822">
    <property type="entry name" value="PKS_KR"/>
    <property type="match status" value="1"/>
</dbReference>
<dbReference type="GO" id="GO:0016491">
    <property type="term" value="F:oxidoreductase activity"/>
    <property type="evidence" value="ECO:0007669"/>
    <property type="project" value="UniProtKB-KW"/>
</dbReference>
<dbReference type="OrthoDB" id="7301144at2"/>
<dbReference type="NCBIfam" id="NF006565">
    <property type="entry name" value="PRK09072.1"/>
    <property type="match status" value="1"/>
</dbReference>
<keyword evidence="2" id="KW-0560">Oxidoreductase</keyword>
<accession>A0A1M5PPB5</accession>